<sequence>MHPVVEVESGFLLGSARGGKWLSPAETARAMHGGEEYRLYGDGKAMGTMRGGRPKSDGEPCPDAFVVPFEGPRRAKVAIAADWNALPRTPVFASTSQPAYLAVVREFLQSKGIKNPAVKLTQVIRVDLDGDGVEEVLLSATNYFTSDGTVPSDAPAGSYSFVLLRREVKGSVKTSLIAGEFYPKGKSFNAPASYKVLATLDCDGDGRMEIFVEAAYYEGGWTTVYRCSPKKIEEVVSVVCGA</sequence>
<organism evidence="1 2">
    <name type="scientific">Tannerella sp. oral taxon BU063 isolate Cell 2</name>
    <dbReference type="NCBI Taxonomy" id="1411148"/>
    <lineage>
        <taxon>Bacteria</taxon>
        <taxon>Pseudomonadati</taxon>
        <taxon>Bacteroidota</taxon>
        <taxon>Bacteroidia</taxon>
        <taxon>Bacteroidales</taxon>
        <taxon>Tannerellaceae</taxon>
        <taxon>Tannerella</taxon>
    </lineage>
</organism>
<dbReference type="Proteomes" id="UP000018837">
    <property type="component" value="Unassembled WGS sequence"/>
</dbReference>
<dbReference type="SUPFAM" id="SSF69318">
    <property type="entry name" value="Integrin alpha N-terminal domain"/>
    <property type="match status" value="1"/>
</dbReference>
<reference evidence="1 2" key="1">
    <citation type="submission" date="2013-11" db="EMBL/GenBank/DDBJ databases">
        <title>Single cell genomics of uncultured Tannerella BU063 (oral taxon 286).</title>
        <authorList>
            <person name="Beall C.J."/>
            <person name="Campbell A.G."/>
            <person name="Griffen A.L."/>
            <person name="Podar M."/>
            <person name="Leys E.J."/>
        </authorList>
    </citation>
    <scope>NUCLEOTIDE SEQUENCE [LARGE SCALE GENOMIC DNA]</scope>
    <source>
        <strain evidence="1">Cell 2</strain>
    </source>
</reference>
<dbReference type="PATRIC" id="fig|1411148.3.peg.414"/>
<comment type="caution">
    <text evidence="1">The sequence shown here is derived from an EMBL/GenBank/DDBJ whole genome shotgun (WGS) entry which is preliminary data.</text>
</comment>
<evidence type="ECO:0000313" key="2">
    <source>
        <dbReference type="Proteomes" id="UP000018837"/>
    </source>
</evidence>
<protein>
    <submittedName>
        <fullName evidence="1">Uncharacterized protein</fullName>
    </submittedName>
</protein>
<dbReference type="AlphaFoldDB" id="W2C6G5"/>
<gene>
    <name evidence="1" type="ORF">N425_03250</name>
</gene>
<dbReference type="Gene3D" id="2.130.10.130">
    <property type="entry name" value="Integrin alpha, N-terminal"/>
    <property type="match status" value="1"/>
</dbReference>
<accession>W2C6G5</accession>
<dbReference type="InterPro" id="IPR028994">
    <property type="entry name" value="Integrin_alpha_N"/>
</dbReference>
<evidence type="ECO:0000313" key="1">
    <source>
        <dbReference type="EMBL" id="ETK02628.1"/>
    </source>
</evidence>
<name>W2C6G5_9BACT</name>
<dbReference type="EMBL" id="AYUF01000313">
    <property type="protein sequence ID" value="ETK02628.1"/>
    <property type="molecule type" value="Genomic_DNA"/>
</dbReference>
<proteinExistence type="predicted"/>